<name>A0A139IBF9_9PEZI</name>
<reference evidence="2 3" key="1">
    <citation type="submission" date="2015-07" db="EMBL/GenBank/DDBJ databases">
        <title>Comparative genomics of the Sigatoka disease complex on banana suggests a link between parallel evolutionary changes in Pseudocercospora fijiensis and Pseudocercospora eumusae and increased virulence on the banana host.</title>
        <authorList>
            <person name="Chang T.-C."/>
            <person name="Salvucci A."/>
            <person name="Crous P.W."/>
            <person name="Stergiopoulos I."/>
        </authorList>
    </citation>
    <scope>NUCLEOTIDE SEQUENCE [LARGE SCALE GENOMIC DNA]</scope>
    <source>
        <strain evidence="2 3">CBS 116634</strain>
    </source>
</reference>
<evidence type="ECO:0000313" key="2">
    <source>
        <dbReference type="EMBL" id="KXT11986.1"/>
    </source>
</evidence>
<keyword evidence="3" id="KW-1185">Reference proteome</keyword>
<feature type="compositionally biased region" description="Polar residues" evidence="1">
    <location>
        <begin position="70"/>
        <end position="79"/>
    </location>
</feature>
<dbReference type="EMBL" id="LFZO01000169">
    <property type="protein sequence ID" value="KXT11986.1"/>
    <property type="molecule type" value="Genomic_DNA"/>
</dbReference>
<accession>A0A139IBF9</accession>
<evidence type="ECO:0000256" key="1">
    <source>
        <dbReference type="SAM" id="MobiDB-lite"/>
    </source>
</evidence>
<feature type="region of interest" description="Disordered" evidence="1">
    <location>
        <begin position="292"/>
        <end position="329"/>
    </location>
</feature>
<protein>
    <submittedName>
        <fullName evidence="2">Uncharacterized protein</fullName>
    </submittedName>
</protein>
<dbReference type="AlphaFoldDB" id="A0A139IBF9"/>
<gene>
    <name evidence="2" type="ORF">AC579_4639</name>
</gene>
<evidence type="ECO:0000313" key="3">
    <source>
        <dbReference type="Proteomes" id="UP000073492"/>
    </source>
</evidence>
<dbReference type="OrthoDB" id="10409691at2759"/>
<organism evidence="2 3">
    <name type="scientific">Pseudocercospora musae</name>
    <dbReference type="NCBI Taxonomy" id="113226"/>
    <lineage>
        <taxon>Eukaryota</taxon>
        <taxon>Fungi</taxon>
        <taxon>Dikarya</taxon>
        <taxon>Ascomycota</taxon>
        <taxon>Pezizomycotina</taxon>
        <taxon>Dothideomycetes</taxon>
        <taxon>Dothideomycetidae</taxon>
        <taxon>Mycosphaerellales</taxon>
        <taxon>Mycosphaerellaceae</taxon>
        <taxon>Pseudocercospora</taxon>
    </lineage>
</organism>
<feature type="region of interest" description="Disordered" evidence="1">
    <location>
        <begin position="66"/>
        <end position="88"/>
    </location>
</feature>
<sequence length="352" mass="39066">MSSTTVPSPTKAWFIRPSSLTKAIRLTKASSPTKKAISPRKVSFLRRTVPGKSCLKKVSAFSPAEKIAASSPSKAQTPKQKSKNARFATSSKIQVLTIPAENRGRRAKHPHTSIRLLSPQKQRLQGVEEQVELAKVRTSAIKKLKKVVKMFCSWKQAGAANEKRATEILDHIEGLASSCSQEERALLRKPLQSIILKIEKLSEEDKKFLELVGMAKIQKQAEEKSIQQAVPIKLQELNSLGRRQSQYFEVVKGLTKDMEAVNIGENEQPTSNAGSSDGESLQALMAAEIHRKASTPETRGNMTSETKPPSPPKTAQVERKARDADEDDGRPKWWHSIVILVLLILTWASRHD</sequence>
<proteinExistence type="predicted"/>
<comment type="caution">
    <text evidence="2">The sequence shown here is derived from an EMBL/GenBank/DDBJ whole genome shotgun (WGS) entry which is preliminary data.</text>
</comment>
<dbReference type="Proteomes" id="UP000073492">
    <property type="component" value="Unassembled WGS sequence"/>
</dbReference>